<feature type="transmembrane region" description="Helical" evidence="1">
    <location>
        <begin position="254"/>
        <end position="276"/>
    </location>
</feature>
<sequence>MIKKLIVTPFLKLLGVNAEHFYSLYSMKMKMDFRRTPSGMQAGGKKQTFGKQILMYGVVGLVMLPLLFAVQDPKVSFSILFAMIMVMTGSTMLVEFTSVLFDENENYILLPRPISSRTLLFTRLAHIMTYISIITYSLSLPASIFILIKFGIAFFPFLIGVFLASLFTLLVVVGFYMSMAQLVNGERFKDIINYFQIGLTVIILGGYQILPRIFDIEGVGNMSLEMHWWVYLIPPVWFAGFTDLFISGMQLSGVILALTAIVASIFGAFVVVRLLANGFDVVLSQHSEVNTKNKKTKRIEGESKGFLEWWSKIVCVSSMERQGWNFANNVTKRDRKFKQQVYPMIAYAIILSVVMLMPDFKNLNNFWQEIAESKKYLAFIFIGFMCVVSASILPYTDSPEASWIYKIAKPKNTNHIHSGALKLIIFKFFTPIYLFLICFTFYVWGIQEAIYIVAGALLTVLWTVFGITLQKQPLPFSVHRDMLKKGGYTGRMIISMIITGVIIGLVFGVTLLPYWVSYAVIAVVSVFISLAYSKIRNKRQIPNKVLF</sequence>
<gene>
    <name evidence="2" type="ORF">KEM10_05165</name>
</gene>
<feature type="transmembrane region" description="Helical" evidence="1">
    <location>
        <begin position="515"/>
        <end position="532"/>
    </location>
</feature>
<keyword evidence="3" id="KW-1185">Reference proteome</keyword>
<feature type="transmembrane region" description="Helical" evidence="1">
    <location>
        <begin position="450"/>
        <end position="469"/>
    </location>
</feature>
<proteinExistence type="predicted"/>
<dbReference type="RefSeq" id="WP_212214345.1">
    <property type="nucleotide sequence ID" value="NZ_JAGUCO010000002.1"/>
</dbReference>
<feature type="transmembrane region" description="Helical" evidence="1">
    <location>
        <begin position="490"/>
        <end position="509"/>
    </location>
</feature>
<feature type="transmembrane region" description="Helical" evidence="1">
    <location>
        <begin position="341"/>
        <end position="357"/>
    </location>
</feature>
<keyword evidence="1" id="KW-0812">Transmembrane</keyword>
<feature type="transmembrane region" description="Helical" evidence="1">
    <location>
        <begin position="228"/>
        <end position="248"/>
    </location>
</feature>
<feature type="transmembrane region" description="Helical" evidence="1">
    <location>
        <begin position="53"/>
        <end position="70"/>
    </location>
</feature>
<accession>A0ABS5JT01</accession>
<dbReference type="Proteomes" id="UP000708576">
    <property type="component" value="Unassembled WGS sequence"/>
</dbReference>
<evidence type="ECO:0000256" key="1">
    <source>
        <dbReference type="SAM" id="Phobius"/>
    </source>
</evidence>
<comment type="caution">
    <text evidence="2">The sequence shown here is derived from an EMBL/GenBank/DDBJ whole genome shotgun (WGS) entry which is preliminary data.</text>
</comment>
<feature type="transmembrane region" description="Helical" evidence="1">
    <location>
        <begin position="191"/>
        <end position="207"/>
    </location>
</feature>
<feature type="transmembrane region" description="Helical" evidence="1">
    <location>
        <begin position="77"/>
        <end position="101"/>
    </location>
</feature>
<keyword evidence="1" id="KW-0472">Membrane</keyword>
<feature type="transmembrane region" description="Helical" evidence="1">
    <location>
        <begin position="155"/>
        <end position="179"/>
    </location>
</feature>
<feature type="transmembrane region" description="Helical" evidence="1">
    <location>
        <begin position="127"/>
        <end position="148"/>
    </location>
</feature>
<organism evidence="2 3">
    <name type="scientific">Carboxylicivirga linearis</name>
    <dbReference type="NCBI Taxonomy" id="1628157"/>
    <lineage>
        <taxon>Bacteria</taxon>
        <taxon>Pseudomonadati</taxon>
        <taxon>Bacteroidota</taxon>
        <taxon>Bacteroidia</taxon>
        <taxon>Marinilabiliales</taxon>
        <taxon>Marinilabiliaceae</taxon>
        <taxon>Carboxylicivirga</taxon>
    </lineage>
</organism>
<keyword evidence="1" id="KW-1133">Transmembrane helix</keyword>
<protein>
    <recommendedName>
        <fullName evidence="4">ABC transporter permease</fullName>
    </recommendedName>
</protein>
<feature type="transmembrane region" description="Helical" evidence="1">
    <location>
        <begin position="377"/>
        <end position="396"/>
    </location>
</feature>
<dbReference type="EMBL" id="JAGUCO010000002">
    <property type="protein sequence ID" value="MBS2097659.1"/>
    <property type="molecule type" value="Genomic_DNA"/>
</dbReference>
<feature type="transmembrane region" description="Helical" evidence="1">
    <location>
        <begin position="424"/>
        <end position="444"/>
    </location>
</feature>
<evidence type="ECO:0000313" key="2">
    <source>
        <dbReference type="EMBL" id="MBS2097659.1"/>
    </source>
</evidence>
<evidence type="ECO:0008006" key="4">
    <source>
        <dbReference type="Google" id="ProtNLM"/>
    </source>
</evidence>
<evidence type="ECO:0000313" key="3">
    <source>
        <dbReference type="Proteomes" id="UP000708576"/>
    </source>
</evidence>
<reference evidence="2 3" key="1">
    <citation type="journal article" date="2015" name="Int. J. Syst. Evol. Microbiol.">
        <title>Carboxylicivirga linearis sp. nov., isolated from a sea cucumber culture pond.</title>
        <authorList>
            <person name="Wang F.Q."/>
            <person name="Zhou Y.X."/>
            <person name="Lin X.Z."/>
            <person name="Chen G.J."/>
            <person name="Du Z.J."/>
        </authorList>
    </citation>
    <scope>NUCLEOTIDE SEQUENCE [LARGE SCALE GENOMIC DNA]</scope>
    <source>
        <strain evidence="2 3">FB218</strain>
    </source>
</reference>
<name>A0ABS5JT01_9BACT</name>